<comment type="similarity">
    <text evidence="1">Belongs to the leucine-binding protein family.</text>
</comment>
<dbReference type="KEGG" id="slr:L21SP2_3074"/>
<keyword evidence="2" id="KW-0813">Transport</keyword>
<dbReference type="HOGENOM" id="CLU_027128_6_0_12"/>
<dbReference type="AlphaFoldDB" id="V5WKZ3"/>
<dbReference type="InterPro" id="IPR000709">
    <property type="entry name" value="Leu_Ile_Val-bd"/>
</dbReference>
<protein>
    <submittedName>
        <fullName evidence="6">Branched-chain amino acid ABC transporter, amino acid-binding protein</fullName>
    </submittedName>
</protein>
<dbReference type="eggNOG" id="COG0683">
    <property type="taxonomic scope" value="Bacteria"/>
</dbReference>
<feature type="domain" description="Leucine-binding protein" evidence="5">
    <location>
        <begin position="27"/>
        <end position="365"/>
    </location>
</feature>
<evidence type="ECO:0000256" key="3">
    <source>
        <dbReference type="ARBA" id="ARBA00022729"/>
    </source>
</evidence>
<keyword evidence="4" id="KW-0029">Amino-acid transport</keyword>
<dbReference type="Pfam" id="PF13458">
    <property type="entry name" value="Peripla_BP_6"/>
    <property type="match status" value="1"/>
</dbReference>
<dbReference type="Gene3D" id="3.40.50.2300">
    <property type="match status" value="2"/>
</dbReference>
<proteinExistence type="inferred from homology"/>
<evidence type="ECO:0000256" key="2">
    <source>
        <dbReference type="ARBA" id="ARBA00022448"/>
    </source>
</evidence>
<organism evidence="6 7">
    <name type="scientific">Salinispira pacifica</name>
    <dbReference type="NCBI Taxonomy" id="1307761"/>
    <lineage>
        <taxon>Bacteria</taxon>
        <taxon>Pseudomonadati</taxon>
        <taxon>Spirochaetota</taxon>
        <taxon>Spirochaetia</taxon>
        <taxon>Spirochaetales</taxon>
        <taxon>Spirochaetaceae</taxon>
        <taxon>Salinispira</taxon>
    </lineage>
</organism>
<dbReference type="InterPro" id="IPR028081">
    <property type="entry name" value="Leu-bd"/>
</dbReference>
<dbReference type="CDD" id="cd06342">
    <property type="entry name" value="PBP1_ABC_LIVBP-like"/>
    <property type="match status" value="1"/>
</dbReference>
<dbReference type="SUPFAM" id="SSF53822">
    <property type="entry name" value="Periplasmic binding protein-like I"/>
    <property type="match status" value="1"/>
</dbReference>
<dbReference type="PROSITE" id="PS51257">
    <property type="entry name" value="PROKAR_LIPOPROTEIN"/>
    <property type="match status" value="1"/>
</dbReference>
<dbReference type="RefSeq" id="WP_024269315.1">
    <property type="nucleotide sequence ID" value="NC_023035.1"/>
</dbReference>
<evidence type="ECO:0000313" key="7">
    <source>
        <dbReference type="Proteomes" id="UP000018680"/>
    </source>
</evidence>
<evidence type="ECO:0000313" key="6">
    <source>
        <dbReference type="EMBL" id="AHC16418.1"/>
    </source>
</evidence>
<dbReference type="PANTHER" id="PTHR47151:SF2">
    <property type="entry name" value="AMINO ACID BINDING PROTEIN"/>
    <property type="match status" value="1"/>
</dbReference>
<dbReference type="PATRIC" id="fig|1307761.3.peg.3063"/>
<dbReference type="OrthoDB" id="369860at2"/>
<dbReference type="Proteomes" id="UP000018680">
    <property type="component" value="Chromosome"/>
</dbReference>
<dbReference type="InterPro" id="IPR028082">
    <property type="entry name" value="Peripla_BP_I"/>
</dbReference>
<dbReference type="EMBL" id="CP006939">
    <property type="protein sequence ID" value="AHC16418.1"/>
    <property type="molecule type" value="Genomic_DNA"/>
</dbReference>
<evidence type="ECO:0000256" key="4">
    <source>
        <dbReference type="ARBA" id="ARBA00022970"/>
    </source>
</evidence>
<gene>
    <name evidence="6" type="ORF">L21SP2_3074</name>
</gene>
<dbReference type="STRING" id="1307761.L21SP2_3074"/>
<keyword evidence="3" id="KW-0732">Signal</keyword>
<evidence type="ECO:0000256" key="1">
    <source>
        <dbReference type="ARBA" id="ARBA00010062"/>
    </source>
</evidence>
<sequence length="371" mass="39291">MKMRLTLLLTAVLVLGTLISCGGGSDTIKIGVAGPHTGDLASYGIPTIKAAELVVKDWNENGGLLGKQIELVIEDDVCDPKIAPDVATKMIGEDVAGVIGHICSGATEAALGIYFESEIPVISPSATNPPLTQSGSYPNFFRTIAPDDAQARLEVDFAKSLGVTQIAVLHDKQSYGKGLAEFARSFIEEDGSMEVVLFEGIQAGAVDYSAVLNKVENSGAEAIIYGGYHPEASKLVTQMNEKGMNQVFISDDGVKDETFIEIAGENAEGVYASGPNDTTNDPVAIKAKEDHVADYGEDPGAFFYNAYAATQALLEAIQTADSTDYEAVTEALRSQYVDTTLGSISFDEKGDAIGVGFTMFQVQNGRYVAVE</sequence>
<reference evidence="6 7" key="1">
    <citation type="journal article" date="2015" name="Stand. Genomic Sci.">
        <title>Complete genome sequence and description of Salinispira pacifica gen. nov., sp. nov., a novel spirochaete isolated form a hypersaline microbial mat.</title>
        <authorList>
            <person name="Ben Hania W."/>
            <person name="Joseph M."/>
            <person name="Schumann P."/>
            <person name="Bunk B."/>
            <person name="Fiebig A."/>
            <person name="Sproer C."/>
            <person name="Klenk H.P."/>
            <person name="Fardeau M.L."/>
            <person name="Spring S."/>
        </authorList>
    </citation>
    <scope>NUCLEOTIDE SEQUENCE [LARGE SCALE GENOMIC DNA]</scope>
    <source>
        <strain evidence="6 7">L21-RPul-D2</strain>
    </source>
</reference>
<evidence type="ECO:0000259" key="5">
    <source>
        <dbReference type="Pfam" id="PF13458"/>
    </source>
</evidence>
<dbReference type="PANTHER" id="PTHR47151">
    <property type="entry name" value="LEU/ILE/VAL-BINDING ABC TRANSPORTER SUBUNIT"/>
    <property type="match status" value="1"/>
</dbReference>
<accession>V5WKZ3</accession>
<keyword evidence="7" id="KW-1185">Reference proteome</keyword>
<name>V5WKZ3_9SPIO</name>
<dbReference type="GO" id="GO:0006865">
    <property type="term" value="P:amino acid transport"/>
    <property type="evidence" value="ECO:0007669"/>
    <property type="project" value="UniProtKB-KW"/>
</dbReference>
<dbReference type="PRINTS" id="PR00337">
    <property type="entry name" value="LEUILEVALBP"/>
</dbReference>